<evidence type="ECO:0000313" key="2">
    <source>
        <dbReference type="Proteomes" id="UP000887560"/>
    </source>
</evidence>
<feature type="compositionally biased region" description="Polar residues" evidence="1">
    <location>
        <begin position="41"/>
        <end position="79"/>
    </location>
</feature>
<organism evidence="2 3">
    <name type="scientific">Meloidogyne floridensis</name>
    <dbReference type="NCBI Taxonomy" id="298350"/>
    <lineage>
        <taxon>Eukaryota</taxon>
        <taxon>Metazoa</taxon>
        <taxon>Ecdysozoa</taxon>
        <taxon>Nematoda</taxon>
        <taxon>Chromadorea</taxon>
        <taxon>Rhabditida</taxon>
        <taxon>Tylenchina</taxon>
        <taxon>Tylenchomorpha</taxon>
        <taxon>Tylenchoidea</taxon>
        <taxon>Meloidogynidae</taxon>
        <taxon>Meloidogyninae</taxon>
        <taxon>Meloidogyne</taxon>
    </lineage>
</organism>
<dbReference type="WBParaSite" id="scf7180000422930.g9859">
    <property type="protein sequence ID" value="scf7180000422930.g9859"/>
    <property type="gene ID" value="scf7180000422930.g9859"/>
</dbReference>
<proteinExistence type="predicted"/>
<protein>
    <submittedName>
        <fullName evidence="3">Uncharacterized protein</fullName>
    </submittedName>
</protein>
<dbReference type="Proteomes" id="UP000887560">
    <property type="component" value="Unplaced"/>
</dbReference>
<name>A0A915P6S2_9BILA</name>
<feature type="region of interest" description="Disordered" evidence="1">
    <location>
        <begin position="30"/>
        <end position="79"/>
    </location>
</feature>
<evidence type="ECO:0000313" key="3">
    <source>
        <dbReference type="WBParaSite" id="scf7180000422930.g9859"/>
    </source>
</evidence>
<keyword evidence="2" id="KW-1185">Reference proteome</keyword>
<dbReference type="AlphaFoldDB" id="A0A915P6S2"/>
<accession>A0A915P6S2</accession>
<reference evidence="3" key="1">
    <citation type="submission" date="2022-11" db="UniProtKB">
        <authorList>
            <consortium name="WormBaseParasite"/>
        </authorList>
    </citation>
    <scope>IDENTIFICATION</scope>
</reference>
<sequence>LIFAGLKNKRRKARDEAKQNIISIIESIVSDTPKSEDSVKSEATTNDPESAQQELSDVPTPTEQNLESCSNQNIEENKT</sequence>
<evidence type="ECO:0000256" key="1">
    <source>
        <dbReference type="SAM" id="MobiDB-lite"/>
    </source>
</evidence>